<dbReference type="AlphaFoldDB" id="A0ABD4ZT50"/>
<proteinExistence type="predicted"/>
<organism evidence="1 2">
    <name type="scientific">Enterococcus gallinarum</name>
    <dbReference type="NCBI Taxonomy" id="1353"/>
    <lineage>
        <taxon>Bacteria</taxon>
        <taxon>Bacillati</taxon>
        <taxon>Bacillota</taxon>
        <taxon>Bacilli</taxon>
        <taxon>Lactobacillales</taxon>
        <taxon>Enterococcaceae</taxon>
        <taxon>Enterococcus</taxon>
    </lineage>
</organism>
<gene>
    <name evidence="1" type="ORF">QRX88_08805</name>
</gene>
<evidence type="ECO:0008006" key="3">
    <source>
        <dbReference type="Google" id="ProtNLM"/>
    </source>
</evidence>
<sequence>MSELIKRLKEERIQGSDAVLNYSNFDYWVNWDDIVEIVEDHDQPQLNDNQQIAINNAKKSFEKGSDLYDCAIDMMLYDGLTDKEWAKVTVAFLLWVQEQEEE</sequence>
<accession>A0ABD4ZT50</accession>
<protein>
    <recommendedName>
        <fullName evidence="3">Phage protein</fullName>
    </recommendedName>
</protein>
<dbReference type="EMBL" id="JASUBT010000005">
    <property type="protein sequence ID" value="MDL4935811.1"/>
    <property type="molecule type" value="Genomic_DNA"/>
</dbReference>
<reference evidence="1 2" key="1">
    <citation type="submission" date="2023-06" db="EMBL/GenBank/DDBJ databases">
        <title>Acute promotion of culturable opportunistic pathogens and persistent increase of antibiotic resistance following antibiotic exposure in mouse gut microbiota.</title>
        <authorList>
            <person name="Li L."/>
            <person name="Wang B."/>
            <person name="Sun Y."/>
            <person name="Wang M."/>
            <person name="Xu H."/>
        </authorList>
    </citation>
    <scope>NUCLEOTIDE SEQUENCE [LARGE SCALE GENOMIC DNA]</scope>
    <source>
        <strain evidence="1 2">CRI2_2</strain>
    </source>
</reference>
<name>A0ABD4ZT50_ENTGA</name>
<dbReference type="Proteomes" id="UP001241571">
    <property type="component" value="Unassembled WGS sequence"/>
</dbReference>
<dbReference type="RefSeq" id="WP_285905968.1">
    <property type="nucleotide sequence ID" value="NZ_JASUBC010000002.1"/>
</dbReference>
<evidence type="ECO:0000313" key="2">
    <source>
        <dbReference type="Proteomes" id="UP001241571"/>
    </source>
</evidence>
<evidence type="ECO:0000313" key="1">
    <source>
        <dbReference type="EMBL" id="MDL4935811.1"/>
    </source>
</evidence>
<comment type="caution">
    <text evidence="1">The sequence shown here is derived from an EMBL/GenBank/DDBJ whole genome shotgun (WGS) entry which is preliminary data.</text>
</comment>